<dbReference type="InterPro" id="IPR041664">
    <property type="entry name" value="AAA_16"/>
</dbReference>
<keyword evidence="5" id="KW-1185">Reference proteome</keyword>
<dbReference type="STRING" id="1190417.SAMN05660690_3890"/>
<dbReference type="SUPFAM" id="SSF46894">
    <property type="entry name" value="C-terminal effector domain of the bipartite response regulators"/>
    <property type="match status" value="1"/>
</dbReference>
<dbReference type="Proteomes" id="UP000199416">
    <property type="component" value="Unassembled WGS sequence"/>
</dbReference>
<dbReference type="SUPFAM" id="SSF52540">
    <property type="entry name" value="P-loop containing nucleoside triphosphate hydrolases"/>
    <property type="match status" value="1"/>
</dbReference>
<evidence type="ECO:0000313" key="5">
    <source>
        <dbReference type="Proteomes" id="UP000199416"/>
    </source>
</evidence>
<dbReference type="Pfam" id="PF00196">
    <property type="entry name" value="GerE"/>
    <property type="match status" value="1"/>
</dbReference>
<dbReference type="PANTHER" id="PTHR16305:SF35">
    <property type="entry name" value="TRANSCRIPTIONAL ACTIVATOR DOMAIN"/>
    <property type="match status" value="1"/>
</dbReference>
<dbReference type="Gene3D" id="1.10.10.10">
    <property type="entry name" value="Winged helix-like DNA-binding domain superfamily/Winged helix DNA-binding domain"/>
    <property type="match status" value="1"/>
</dbReference>
<evidence type="ECO:0000313" key="4">
    <source>
        <dbReference type="EMBL" id="SDD28827.1"/>
    </source>
</evidence>
<evidence type="ECO:0000259" key="3">
    <source>
        <dbReference type="PROSITE" id="PS50043"/>
    </source>
</evidence>
<dbReference type="AlphaFoldDB" id="A0A1G6TK92"/>
<name>A0A1G6TK92_9ACTN</name>
<dbReference type="InterPro" id="IPR000792">
    <property type="entry name" value="Tscrpt_reg_LuxR_C"/>
</dbReference>
<dbReference type="SMART" id="SM00421">
    <property type="entry name" value="HTH_LUXR"/>
    <property type="match status" value="1"/>
</dbReference>
<protein>
    <submittedName>
        <fullName evidence="4">Regulatory protein, luxR family</fullName>
    </submittedName>
</protein>
<dbReference type="PROSITE" id="PS50043">
    <property type="entry name" value="HTH_LUXR_2"/>
    <property type="match status" value="1"/>
</dbReference>
<evidence type="ECO:0000256" key="1">
    <source>
        <dbReference type="ARBA" id="ARBA00022741"/>
    </source>
</evidence>
<gene>
    <name evidence="4" type="ORF">SAMN05660690_3890</name>
</gene>
<organism evidence="4 5">
    <name type="scientific">Geodermatophilus telluris</name>
    <dbReference type="NCBI Taxonomy" id="1190417"/>
    <lineage>
        <taxon>Bacteria</taxon>
        <taxon>Bacillati</taxon>
        <taxon>Actinomycetota</taxon>
        <taxon>Actinomycetes</taxon>
        <taxon>Geodermatophilales</taxon>
        <taxon>Geodermatophilaceae</taxon>
        <taxon>Geodermatophilus</taxon>
    </lineage>
</organism>
<dbReference type="CDD" id="cd06170">
    <property type="entry name" value="LuxR_C_like"/>
    <property type="match status" value="1"/>
</dbReference>
<sequence>MAGYRSALTDETGGVGMALPSSLPGLLGRRGESDRLSSLVAAAKAGRSQVLVLRGEPGIGKTALLDVVLDRAVGCQVARASGVESEMELAFASLHQMCSPFLDRLDDLPPPQRDALGTAFGLRSGNAPDRFLIGLAVLTLVATVADDGPLVCVVDDAQWLDQASAQVLEFVARRLGAERVALVVAVREPEGALRFTGLPELRVGGLGPHDAAALLQSALTGPLDPRVRERILAESHGNPLALLELPRGRSTADLAFCSDPGATTPPLPLRLERTFLQQVEPLPRPAKRLLLTAAADPVGDVLLLWRAADLLGIEAEAATACEAAGLIELRDRIRFRHPLVRSAVYRSATPSDRRRVHAALAEVTDPSLDPDRRAWHRACAAVGPDEVVAAELERSADRALAHGGLAAAAAFLERATALTPDPGRRAQRALEAAQAEVTAGRFAAAASLLTAAALGPLGEADRARLELLQAQMSFAAHHGNGALPLLLGAARRLERLDPRLARTTYLDALAAALFAGRFAGGPGARQVAEAASSAPPAEVVGKGDVLLDGLAVRFTDGYAASAPLCRRAVRMFVDDELTLDEALRSAWLAASTAVSLWDDTGWDVLTRRHLQTTRQAGALSALPLALTSRVFVHLFTGELTAAAALVQEFQSLAEVTGGVGSLAPYGQACLAAVRGSAEIAEPVIASCLEDVVGRGEGVGVNVVQWARAVLCNGHGRYEEALQAARDAAADPLEPGPPQWALAEVVEAGARTGDTRAAGAAAEQISAMARSTGTDWVLGVEAASRALLGDRRTAEDLYREAVDRLDRTSVQVTLARTRLLYGEWLRREGRRVDARAELRAAHEALSAMGLHAFAERARHELLATGETVRKRTPDTPTELTPQEAHIARLVAQGLTNPEIGAALFISARTVEWHLRKIFGKVGVATRRELRRSVLEVDRASASA</sequence>
<keyword evidence="2" id="KW-0067">ATP-binding</keyword>
<dbReference type="InterPro" id="IPR016032">
    <property type="entry name" value="Sig_transdc_resp-reg_C-effctor"/>
</dbReference>
<dbReference type="InterPro" id="IPR036388">
    <property type="entry name" value="WH-like_DNA-bd_sf"/>
</dbReference>
<feature type="domain" description="HTH luxR-type" evidence="3">
    <location>
        <begin position="871"/>
        <end position="936"/>
    </location>
</feature>
<dbReference type="GO" id="GO:0004016">
    <property type="term" value="F:adenylate cyclase activity"/>
    <property type="evidence" value="ECO:0007669"/>
    <property type="project" value="TreeGrafter"/>
</dbReference>
<reference evidence="5" key="1">
    <citation type="submission" date="2016-10" db="EMBL/GenBank/DDBJ databases">
        <authorList>
            <person name="Varghese N."/>
            <person name="Submissions S."/>
        </authorList>
    </citation>
    <scope>NUCLEOTIDE SEQUENCE [LARGE SCALE GENOMIC DNA]</scope>
    <source>
        <strain evidence="5">DSM 45421</strain>
    </source>
</reference>
<dbReference type="GO" id="GO:0005737">
    <property type="term" value="C:cytoplasm"/>
    <property type="evidence" value="ECO:0007669"/>
    <property type="project" value="TreeGrafter"/>
</dbReference>
<proteinExistence type="predicted"/>
<dbReference type="Gene3D" id="3.40.50.300">
    <property type="entry name" value="P-loop containing nucleotide triphosphate hydrolases"/>
    <property type="match status" value="1"/>
</dbReference>
<dbReference type="GO" id="GO:0005524">
    <property type="term" value="F:ATP binding"/>
    <property type="evidence" value="ECO:0007669"/>
    <property type="project" value="UniProtKB-KW"/>
</dbReference>
<dbReference type="GO" id="GO:0003677">
    <property type="term" value="F:DNA binding"/>
    <property type="evidence" value="ECO:0007669"/>
    <property type="project" value="InterPro"/>
</dbReference>
<keyword evidence="1" id="KW-0547">Nucleotide-binding</keyword>
<dbReference type="PANTHER" id="PTHR16305">
    <property type="entry name" value="TESTICULAR SOLUBLE ADENYLYL CYCLASE"/>
    <property type="match status" value="1"/>
</dbReference>
<dbReference type="Pfam" id="PF13191">
    <property type="entry name" value="AAA_16"/>
    <property type="match status" value="1"/>
</dbReference>
<dbReference type="EMBL" id="FMZF01000006">
    <property type="protein sequence ID" value="SDD28827.1"/>
    <property type="molecule type" value="Genomic_DNA"/>
</dbReference>
<dbReference type="PRINTS" id="PR00038">
    <property type="entry name" value="HTHLUXR"/>
</dbReference>
<dbReference type="GO" id="GO:0006355">
    <property type="term" value="P:regulation of DNA-templated transcription"/>
    <property type="evidence" value="ECO:0007669"/>
    <property type="project" value="InterPro"/>
</dbReference>
<evidence type="ECO:0000256" key="2">
    <source>
        <dbReference type="ARBA" id="ARBA00022840"/>
    </source>
</evidence>
<accession>A0A1G6TK92</accession>
<dbReference type="InterPro" id="IPR027417">
    <property type="entry name" value="P-loop_NTPase"/>
</dbReference>